<dbReference type="Proteomes" id="UP000075902">
    <property type="component" value="Unassembled WGS sequence"/>
</dbReference>
<dbReference type="EnsemblMetazoa" id="AMEC002460-RA">
    <property type="protein sequence ID" value="AMEC002460-PA"/>
    <property type="gene ID" value="AMEC002460"/>
</dbReference>
<feature type="chain" id="PRO_5008136859" evidence="2">
    <location>
        <begin position="22"/>
        <end position="129"/>
    </location>
</feature>
<dbReference type="VEuPathDB" id="VectorBase:AMEC002460"/>
<keyword evidence="2" id="KW-0732">Signal</keyword>
<evidence type="ECO:0000313" key="4">
    <source>
        <dbReference type="Proteomes" id="UP000075902"/>
    </source>
</evidence>
<dbReference type="AlphaFoldDB" id="A0A182THM1"/>
<evidence type="ECO:0000256" key="2">
    <source>
        <dbReference type="SAM" id="SignalP"/>
    </source>
</evidence>
<evidence type="ECO:0000313" key="3">
    <source>
        <dbReference type="EnsemblMetazoa" id="AMEC002460-PA"/>
    </source>
</evidence>
<keyword evidence="1" id="KW-0472">Membrane</keyword>
<keyword evidence="1" id="KW-0812">Transmembrane</keyword>
<evidence type="ECO:0000256" key="1">
    <source>
        <dbReference type="SAM" id="Phobius"/>
    </source>
</evidence>
<keyword evidence="4" id="KW-1185">Reference proteome</keyword>
<reference evidence="3" key="2">
    <citation type="submission" date="2020-05" db="UniProtKB">
        <authorList>
            <consortium name="EnsemblMetazoa"/>
        </authorList>
    </citation>
    <scope>IDENTIFICATION</scope>
    <source>
        <strain evidence="3">CM1001059</strain>
    </source>
</reference>
<proteinExistence type="predicted"/>
<sequence length="129" mass="13994">MTMMMMMVVVVLNFNWGPIKKAPRSCPEKGGHFLMVSKLSPSSPHETIKIKPVWRVERIYQNIIIIIIIVIDIIISTNAGLSIGSINFQLINFDQRSGTASQNASGSSVVLADKDDSAFTCAGADGAKV</sequence>
<accession>A0A182THM1</accession>
<feature type="signal peptide" evidence="2">
    <location>
        <begin position="1"/>
        <end position="21"/>
    </location>
</feature>
<name>A0A182THM1_9DIPT</name>
<keyword evidence="1" id="KW-1133">Transmembrane helix</keyword>
<protein>
    <submittedName>
        <fullName evidence="3">Uncharacterized protein</fullName>
    </submittedName>
</protein>
<organism evidence="3 4">
    <name type="scientific">Anopheles melas</name>
    <dbReference type="NCBI Taxonomy" id="34690"/>
    <lineage>
        <taxon>Eukaryota</taxon>
        <taxon>Metazoa</taxon>
        <taxon>Ecdysozoa</taxon>
        <taxon>Arthropoda</taxon>
        <taxon>Hexapoda</taxon>
        <taxon>Insecta</taxon>
        <taxon>Pterygota</taxon>
        <taxon>Neoptera</taxon>
        <taxon>Endopterygota</taxon>
        <taxon>Diptera</taxon>
        <taxon>Nematocera</taxon>
        <taxon>Culicoidea</taxon>
        <taxon>Culicidae</taxon>
        <taxon>Anophelinae</taxon>
        <taxon>Anopheles</taxon>
    </lineage>
</organism>
<feature type="transmembrane region" description="Helical" evidence="1">
    <location>
        <begin position="59"/>
        <end position="81"/>
    </location>
</feature>
<reference evidence="4" key="1">
    <citation type="submission" date="2014-01" db="EMBL/GenBank/DDBJ databases">
        <title>The Genome Sequence of Anopheles melas CM1001059_A (V2).</title>
        <authorList>
            <consortium name="The Broad Institute Genomics Platform"/>
            <person name="Neafsey D.E."/>
            <person name="Besansky N."/>
            <person name="Howell P."/>
            <person name="Walton C."/>
            <person name="Young S.K."/>
            <person name="Zeng Q."/>
            <person name="Gargeya S."/>
            <person name="Fitzgerald M."/>
            <person name="Haas B."/>
            <person name="Abouelleil A."/>
            <person name="Allen A.W."/>
            <person name="Alvarado L."/>
            <person name="Arachchi H.M."/>
            <person name="Berlin A.M."/>
            <person name="Chapman S.B."/>
            <person name="Gainer-Dewar J."/>
            <person name="Goldberg J."/>
            <person name="Griggs A."/>
            <person name="Gujja S."/>
            <person name="Hansen M."/>
            <person name="Howarth C."/>
            <person name="Imamovic A."/>
            <person name="Ireland A."/>
            <person name="Larimer J."/>
            <person name="McCowan C."/>
            <person name="Murphy C."/>
            <person name="Pearson M."/>
            <person name="Poon T.W."/>
            <person name="Priest M."/>
            <person name="Roberts A."/>
            <person name="Saif S."/>
            <person name="Shea T."/>
            <person name="Sisk P."/>
            <person name="Sykes S."/>
            <person name="Wortman J."/>
            <person name="Nusbaum C."/>
            <person name="Birren B."/>
        </authorList>
    </citation>
    <scope>NUCLEOTIDE SEQUENCE [LARGE SCALE GENOMIC DNA]</scope>
    <source>
        <strain evidence="4">CM1001059</strain>
    </source>
</reference>